<feature type="transmembrane region" description="Helical" evidence="1">
    <location>
        <begin position="97"/>
        <end position="118"/>
    </location>
</feature>
<proteinExistence type="predicted"/>
<comment type="caution">
    <text evidence="2">The sequence shown here is derived from an EMBL/GenBank/DDBJ whole genome shotgun (WGS) entry which is preliminary data.</text>
</comment>
<dbReference type="EMBL" id="BDUD01000001">
    <property type="protein sequence ID" value="GBG18459.1"/>
    <property type="molecule type" value="Genomic_DNA"/>
</dbReference>
<evidence type="ECO:0000313" key="3">
    <source>
        <dbReference type="Proteomes" id="UP000245124"/>
    </source>
</evidence>
<keyword evidence="1" id="KW-1133">Transmembrane helix</keyword>
<dbReference type="Proteomes" id="UP000245124">
    <property type="component" value="Unassembled WGS sequence"/>
</dbReference>
<keyword evidence="3" id="KW-1185">Reference proteome</keyword>
<reference evidence="2 3" key="1">
    <citation type="submission" date="2017-06" db="EMBL/GenBank/DDBJ databases">
        <title>Genome sequencing of cyanobaciteial culture collection at National Institute for Environmental Studies (NIES).</title>
        <authorList>
            <person name="Hirose Y."/>
            <person name="Shimura Y."/>
            <person name="Fujisawa T."/>
            <person name="Nakamura Y."/>
            <person name="Kawachi M."/>
        </authorList>
    </citation>
    <scope>NUCLEOTIDE SEQUENCE [LARGE SCALE GENOMIC DNA]</scope>
    <source>
        <strain evidence="2 3">NIES-4072</strain>
    </source>
</reference>
<accession>A0A2R5FKC2</accession>
<evidence type="ECO:0000256" key="1">
    <source>
        <dbReference type="SAM" id="Phobius"/>
    </source>
</evidence>
<evidence type="ECO:0000313" key="2">
    <source>
        <dbReference type="EMBL" id="GBG18459.1"/>
    </source>
</evidence>
<feature type="transmembrane region" description="Helical" evidence="1">
    <location>
        <begin position="45"/>
        <end position="64"/>
    </location>
</feature>
<feature type="transmembrane region" description="Helical" evidence="1">
    <location>
        <begin position="70"/>
        <end position="90"/>
    </location>
</feature>
<sequence length="150" mass="16521">MNPVNTVALYLLSKISIDQINLKIMTTQIQQISEYKKRLASAYRAIYAVGVLGVFLGLLALIAGNQLPEGMILGISFLLFGLLYLVLGFFVQRKSKLALGIAVGFMLLNFLTGIHNMIQTGKPVGLIIPIVFFSQTWEGFKAIQVLKSKT</sequence>
<protein>
    <submittedName>
        <fullName evidence="2">Uncharacterized protein</fullName>
    </submittedName>
</protein>
<keyword evidence="1" id="KW-0472">Membrane</keyword>
<keyword evidence="1" id="KW-0812">Transmembrane</keyword>
<organism evidence="2 3">
    <name type="scientific">Nostoc commune NIES-4072</name>
    <dbReference type="NCBI Taxonomy" id="2005467"/>
    <lineage>
        <taxon>Bacteria</taxon>
        <taxon>Bacillati</taxon>
        <taxon>Cyanobacteriota</taxon>
        <taxon>Cyanophyceae</taxon>
        <taxon>Nostocales</taxon>
        <taxon>Nostocaceae</taxon>
        <taxon>Nostoc</taxon>
    </lineage>
</organism>
<dbReference type="AlphaFoldDB" id="A0A2R5FKC2"/>
<gene>
    <name evidence="2" type="ORF">NIES4072_21240</name>
</gene>
<name>A0A2R5FKC2_NOSCO</name>